<protein>
    <submittedName>
        <fullName evidence="1">Uncharacterized protein</fullName>
    </submittedName>
</protein>
<evidence type="ECO:0000313" key="1">
    <source>
        <dbReference type="EMBL" id="SHF15511.1"/>
    </source>
</evidence>
<dbReference type="Proteomes" id="UP000184518">
    <property type="component" value="Unassembled WGS sequence"/>
</dbReference>
<accession>A0A1M4ZBW8</accession>
<gene>
    <name evidence="1" type="ORF">SAMN05443633_103117</name>
</gene>
<dbReference type="EMBL" id="FQUT01000003">
    <property type="protein sequence ID" value="SHF15511.1"/>
    <property type="molecule type" value="Genomic_DNA"/>
</dbReference>
<name>A0A1M4ZBW8_9FLAO</name>
<keyword evidence="2" id="KW-1185">Reference proteome</keyword>
<dbReference type="AlphaFoldDB" id="A0A1M4ZBW8"/>
<sequence>MILNDIQCIPCDTFRKEIFHDFLLKHISDSTGKVYTINAEAQHPFTIRTRFESLFQKMIQALSLSLQGSCKVDKKKVAFVIFIKDQR</sequence>
<evidence type="ECO:0000313" key="2">
    <source>
        <dbReference type="Proteomes" id="UP000184518"/>
    </source>
</evidence>
<dbReference type="STRING" id="1416778.SAMN05443633_103117"/>
<organism evidence="1 2">
    <name type="scientific">Chryseobacterium arachidis</name>
    <dbReference type="NCBI Taxonomy" id="1416778"/>
    <lineage>
        <taxon>Bacteria</taxon>
        <taxon>Pseudomonadati</taxon>
        <taxon>Bacteroidota</taxon>
        <taxon>Flavobacteriia</taxon>
        <taxon>Flavobacteriales</taxon>
        <taxon>Weeksellaceae</taxon>
        <taxon>Chryseobacterium group</taxon>
        <taxon>Chryseobacterium</taxon>
    </lineage>
</organism>
<proteinExistence type="predicted"/>
<reference evidence="2" key="1">
    <citation type="submission" date="2016-11" db="EMBL/GenBank/DDBJ databases">
        <authorList>
            <person name="Varghese N."/>
            <person name="Submissions S."/>
        </authorList>
    </citation>
    <scope>NUCLEOTIDE SEQUENCE [LARGE SCALE GENOMIC DNA]</scope>
    <source>
        <strain evidence="2">DSM 27619</strain>
    </source>
</reference>